<keyword evidence="1" id="KW-1133">Transmembrane helix</keyword>
<feature type="transmembrane region" description="Helical" evidence="1">
    <location>
        <begin position="26"/>
        <end position="44"/>
    </location>
</feature>
<evidence type="ECO:0008006" key="4">
    <source>
        <dbReference type="Google" id="ProtNLM"/>
    </source>
</evidence>
<organism evidence="2 3">
    <name type="scientific">Danxiaibacter flavus</name>
    <dbReference type="NCBI Taxonomy" id="3049108"/>
    <lineage>
        <taxon>Bacteria</taxon>
        <taxon>Pseudomonadati</taxon>
        <taxon>Bacteroidota</taxon>
        <taxon>Chitinophagia</taxon>
        <taxon>Chitinophagales</taxon>
        <taxon>Chitinophagaceae</taxon>
        <taxon>Danxiaibacter</taxon>
    </lineage>
</organism>
<evidence type="ECO:0000313" key="2">
    <source>
        <dbReference type="EMBL" id="MEX6689008.1"/>
    </source>
</evidence>
<name>A0ABV3ZGR7_9BACT</name>
<gene>
    <name evidence="2" type="ORF">QTN47_15985</name>
</gene>
<sequence>MKWQNPISMATHNEVLFSERQKFKQWWLFLGLFAVNGLFLFGVYKQVFKGQQFGDKPMSDSGLLIGTGLTMLMTLLFLNFRLDTVIKTDGIYVRFFPFHIKYRQYSWSNLKKVYIRKYSALKEYGGWGLRFGRNGKAFNVSGNEGLQLEFNNGKRLLVGTNKAEELKSILDKIGRMKE</sequence>
<dbReference type="Proteomes" id="UP001560573">
    <property type="component" value="Unassembled WGS sequence"/>
</dbReference>
<protein>
    <recommendedName>
        <fullName evidence="4">PH domain-containing protein</fullName>
    </recommendedName>
</protein>
<accession>A0ABV3ZGR7</accession>
<reference evidence="2 3" key="1">
    <citation type="submission" date="2023-07" db="EMBL/GenBank/DDBJ databases">
        <authorList>
            <person name="Lian W.-H."/>
        </authorList>
    </citation>
    <scope>NUCLEOTIDE SEQUENCE [LARGE SCALE GENOMIC DNA]</scope>
    <source>
        <strain evidence="2 3">SYSU DXS3180</strain>
    </source>
</reference>
<proteinExistence type="predicted"/>
<keyword evidence="1" id="KW-0472">Membrane</keyword>
<dbReference type="EMBL" id="JAULBC010000005">
    <property type="protein sequence ID" value="MEX6689008.1"/>
    <property type="molecule type" value="Genomic_DNA"/>
</dbReference>
<dbReference type="RefSeq" id="WP_369330416.1">
    <property type="nucleotide sequence ID" value="NZ_JAULBC010000005.1"/>
</dbReference>
<comment type="caution">
    <text evidence="2">The sequence shown here is derived from an EMBL/GenBank/DDBJ whole genome shotgun (WGS) entry which is preliminary data.</text>
</comment>
<keyword evidence="1" id="KW-0812">Transmembrane</keyword>
<evidence type="ECO:0000313" key="3">
    <source>
        <dbReference type="Proteomes" id="UP001560573"/>
    </source>
</evidence>
<evidence type="ECO:0000256" key="1">
    <source>
        <dbReference type="SAM" id="Phobius"/>
    </source>
</evidence>
<keyword evidence="3" id="KW-1185">Reference proteome</keyword>
<feature type="transmembrane region" description="Helical" evidence="1">
    <location>
        <begin position="64"/>
        <end position="82"/>
    </location>
</feature>